<dbReference type="Gene3D" id="1.20.5.170">
    <property type="match status" value="1"/>
</dbReference>
<dbReference type="InterPro" id="IPR001322">
    <property type="entry name" value="Lamin_tail_dom"/>
</dbReference>
<feature type="coiled-coil region" evidence="5">
    <location>
        <begin position="1691"/>
        <end position="1746"/>
    </location>
</feature>
<feature type="domain" description="IF rod" evidence="8">
    <location>
        <begin position="61"/>
        <end position="275"/>
    </location>
</feature>
<feature type="region of interest" description="Disordered" evidence="6">
    <location>
        <begin position="1"/>
        <end position="61"/>
    </location>
</feature>
<proteinExistence type="predicted"/>
<evidence type="ECO:0000259" key="8">
    <source>
        <dbReference type="PROSITE" id="PS51842"/>
    </source>
</evidence>
<feature type="compositionally biased region" description="Polar residues" evidence="6">
    <location>
        <begin position="18"/>
        <end position="27"/>
    </location>
</feature>
<dbReference type="InterPro" id="IPR036415">
    <property type="entry name" value="Lamin_tail_dom_sf"/>
</dbReference>
<dbReference type="PROSITE" id="PS51842">
    <property type="entry name" value="IF_ROD_2"/>
    <property type="match status" value="1"/>
</dbReference>
<dbReference type="SUPFAM" id="SSF64593">
    <property type="entry name" value="Intermediate filament protein, coiled coil region"/>
    <property type="match status" value="2"/>
</dbReference>
<name>A0A094ZM56_SCHHA</name>
<dbReference type="SUPFAM" id="SSF74853">
    <property type="entry name" value="Lamin A/C globular tail domain"/>
    <property type="match status" value="1"/>
</dbReference>
<dbReference type="Pfam" id="PF00932">
    <property type="entry name" value="LTD"/>
    <property type="match status" value="1"/>
</dbReference>
<dbReference type="InterPro" id="IPR039008">
    <property type="entry name" value="IF_rod_dom"/>
</dbReference>
<comment type="subcellular location">
    <subcellularLocation>
        <location evidence="1">Nucleus</location>
    </subcellularLocation>
</comment>
<dbReference type="GO" id="GO:0006998">
    <property type="term" value="P:nuclear envelope organization"/>
    <property type="evidence" value="ECO:0007669"/>
    <property type="project" value="TreeGrafter"/>
</dbReference>
<dbReference type="PROSITE" id="PS51841">
    <property type="entry name" value="LTD"/>
    <property type="match status" value="1"/>
</dbReference>
<evidence type="ECO:0000256" key="5">
    <source>
        <dbReference type="SAM" id="Coils"/>
    </source>
</evidence>
<dbReference type="GO" id="GO:0005652">
    <property type="term" value="C:nuclear lamina"/>
    <property type="evidence" value="ECO:0007669"/>
    <property type="project" value="TreeGrafter"/>
</dbReference>
<dbReference type="PANTHER" id="PTHR45721">
    <property type="entry name" value="LAMIN DM0-RELATED"/>
    <property type="match status" value="1"/>
</dbReference>
<dbReference type="PANTHER" id="PTHR45721:SF11">
    <property type="entry name" value="LAMIN DM0-RELATED"/>
    <property type="match status" value="1"/>
</dbReference>
<dbReference type="GO" id="GO:0031507">
    <property type="term" value="P:heterochromatin formation"/>
    <property type="evidence" value="ECO:0007669"/>
    <property type="project" value="TreeGrafter"/>
</dbReference>
<dbReference type="Gene3D" id="2.60.40.1260">
    <property type="entry name" value="Lamin Tail domain"/>
    <property type="match status" value="1"/>
</dbReference>
<feature type="coiled-coil region" evidence="5">
    <location>
        <begin position="818"/>
        <end position="859"/>
    </location>
</feature>
<sequence>MSARARKQKAVESEKNESSPTSFSRSVTIERSHTSSSGSPRKSYSRSERSSSPLTISRSEEKDELAHLNDRLAGYIDYVRKLELDKQKLTRRIQTVTEERMEREKLVERSLYIEEEVEGRKQAEYESRLTEELRSIRDQTASELEEYKIQMEETFESKLGQLKSSANFSAEDASRQRSELLIARKRADELSHDLSKKIAELELLQRRVADLERQLTDERKDFESQLLFQRQEVNRLKEELEESFREFTDLMNTKIALDQEILMYRKMLEGEESRLNLTPAPRDSPFNIPVKRRRVDGDFEGDESNASLTGASYSSSRTRFAYRVSSTARGPVEFFKEQDTHGKWIKIHNSSNDEMNLGGWELVHEADGHETRFKFSRAFSLKPGALCTIWSQDAEGNSHNPPADLTMKNKSFHPGTDVTILLLDADGEEQAKCTVKREKIRPGVNFDRKSGVRAHDENFRGNQEACEKMLDAVRELGSFIVQRQNTSPISHHIRPTKDMQSRFPMRVRSKSTTHDDSISHKRNLTVRVGHSLKSVRRPTSLTKRSKSPIKRSVSPYPVIDTENSCCSKHSGHSKGVDIFSQRETKYRFPVKNDTFIASKQETENVQASEDFTNPEIACLEAELSHRDTLIKYLSEQLFKLYQDNDRIFAEYELQEANLTKYLHSLRSRLTETNSNLNQQYTTHNNTTNNTNSIHTDYITHITQSISQDIHINITDSILHHFAKEINDKIINPGINNNNNNDNDVIVTMNPVQRIEQSFISELQDLNLATQNLLNYWEIKNHQMNYPIVCQQFFNALLNFCIISMNSYQLNNQFIDPNIKDLQMKADHAEQQIIDLSNEIKQYQYQLNQLNEKLQKNQLEETNHHLLISDYFLSSTNSSSNNNNIITYLSDTDQTQCILSSPSSSSLLLLDPGSSSQTYESIPKIKSIDDQTIFPLKSTIMPIDISTTTTTTTTTTTIPVDNSINNLLQRLWGMLSKESKLFSTDVHKSKLWISNKEDYDTLYEAYNIIEQFQWYIQNNKLSSFKSSSLVESQSSLSTTATYFAPELVANEINRTTATDKSIPVEVSSITSLTDQSTITALTSNQHKIKDIEEVNLESFKMKELSSCTNYATKSIYLTDMCTSTSDLLTLFINKDQNHQLNIQQVKQMNDQIISTDDLIQTSSLEKEALRELQRKFNYLKDSYNHLVSQYQTFNQTLCKQLKYVNLTFDEYKSNISVYISHKYKNVCDSSIQTDSFNHLPRLTDPSYRQIPLDYRNLYEVEYCHSLWPTNEVISNESIIYNQSMLNTELTTDNCSFELSQLKQDYEILQSKLQKSEREVEMLHNNLLDIENHIKLAISNNHFTSLQCILDNGGLSNVQSLTKAFLNQVSTIISNLNQYIPDQDNQIEYESPDHYLTDDKSFPIHSAKRLLVNTEEYDQKYPLYSAEQSLIRLTELQEILQQQIIRKQDTFVEQIEQDNYSFNQEIDRLLDDKPEITDLNLTEKLQSALHVIYEELSLCQHLVDKLLSEKTKHCKLIAMQASQIEDLNKELRDYDYKLKAISTGHNIVPHNSDETYENKCYERNDEKVKSECYIYHHNQYPNSLIDSSTNPNKNIINELKLTNQTETEQTTIMSKEEKEYLTIAKIEETKSTLDKDTLTTSEFTVEMTREKLVSSSLCEDESNVVGQLREELTSCYEQIVKLSRSVEESDASLMDVRRLLTVKESEVADLREEKRHLRDEVNELRETVEAERRDLDIMRANMDVLERKKEVSDLRSRRVILSDYPGFCDNSGVDGVHCIFLHDELSDLKQKFSRISMSLAFATDFVNLCMRLLSGFVNLLLDLSRFSNTNFDRILCADFIDLLSDIVSDRRVCRSS</sequence>
<evidence type="ECO:0000256" key="4">
    <source>
        <dbReference type="ARBA" id="ARBA00023242"/>
    </source>
</evidence>
<evidence type="ECO:0000256" key="3">
    <source>
        <dbReference type="ARBA" id="ARBA00023054"/>
    </source>
</evidence>
<keyword evidence="4" id="KW-0539">Nucleus</keyword>
<keyword evidence="2" id="KW-0403">Intermediate filament</keyword>
<dbReference type="SMART" id="SM01391">
    <property type="entry name" value="Filament"/>
    <property type="match status" value="1"/>
</dbReference>
<evidence type="ECO:0000259" key="7">
    <source>
        <dbReference type="PROSITE" id="PS51841"/>
    </source>
</evidence>
<protein>
    <submittedName>
        <fullName evidence="9">Lamin Dm0</fullName>
    </submittedName>
</protein>
<evidence type="ECO:0000256" key="2">
    <source>
        <dbReference type="ARBA" id="ARBA00022754"/>
    </source>
</evidence>
<evidence type="ECO:0000256" key="1">
    <source>
        <dbReference type="ARBA" id="ARBA00004123"/>
    </source>
</evidence>
<dbReference type="GO" id="GO:0007097">
    <property type="term" value="P:nuclear migration"/>
    <property type="evidence" value="ECO:0007669"/>
    <property type="project" value="TreeGrafter"/>
</dbReference>
<dbReference type="GO" id="GO:0051664">
    <property type="term" value="P:nuclear pore localization"/>
    <property type="evidence" value="ECO:0007669"/>
    <property type="project" value="TreeGrafter"/>
</dbReference>
<accession>A0A094ZM56</accession>
<dbReference type="GO" id="GO:0005200">
    <property type="term" value="F:structural constituent of cytoskeleton"/>
    <property type="evidence" value="ECO:0007669"/>
    <property type="project" value="TreeGrafter"/>
</dbReference>
<feature type="coiled-coil region" evidence="5">
    <location>
        <begin position="1297"/>
        <end position="1331"/>
    </location>
</feature>
<evidence type="ECO:0000313" key="9">
    <source>
        <dbReference type="EMBL" id="KGB34064.1"/>
    </source>
</evidence>
<feature type="domain" description="LTD" evidence="7">
    <location>
        <begin position="318"/>
        <end position="437"/>
    </location>
</feature>
<organism evidence="9">
    <name type="scientific">Schistosoma haematobium</name>
    <name type="common">Blood fluke</name>
    <dbReference type="NCBI Taxonomy" id="6185"/>
    <lineage>
        <taxon>Eukaryota</taxon>
        <taxon>Metazoa</taxon>
        <taxon>Spiralia</taxon>
        <taxon>Lophotrochozoa</taxon>
        <taxon>Platyhelminthes</taxon>
        <taxon>Trematoda</taxon>
        <taxon>Digenea</taxon>
        <taxon>Strigeidida</taxon>
        <taxon>Schistosomatoidea</taxon>
        <taxon>Schistosomatidae</taxon>
        <taxon>Schistosoma</taxon>
    </lineage>
</organism>
<reference evidence="9" key="1">
    <citation type="journal article" date="2012" name="Nat. Genet.">
        <title>Whole-genome sequence of Schistosoma haematobium.</title>
        <authorList>
            <person name="Young N.D."/>
            <person name="Jex A.R."/>
            <person name="Li B."/>
            <person name="Liu S."/>
            <person name="Yang L."/>
            <person name="Xiong Z."/>
            <person name="Li Y."/>
            <person name="Cantacessi C."/>
            <person name="Hall R.S."/>
            <person name="Xu X."/>
            <person name="Chen F."/>
            <person name="Wu X."/>
            <person name="Zerlotini A."/>
            <person name="Oliveira G."/>
            <person name="Hofmann A."/>
            <person name="Zhang G."/>
            <person name="Fang X."/>
            <person name="Kang Y."/>
            <person name="Campbell B.E."/>
            <person name="Loukas A."/>
            <person name="Ranganathan S."/>
            <person name="Rollinson D."/>
            <person name="Rinaldi G."/>
            <person name="Brindley P.J."/>
            <person name="Yang H."/>
            <person name="Wang J."/>
            <person name="Wang J."/>
            <person name="Gasser R.B."/>
        </authorList>
    </citation>
    <scope>NUCLEOTIDE SEQUENCE [LARGE SCALE GENOMIC DNA]</scope>
</reference>
<keyword evidence="3 5" id="KW-0175">Coiled coil</keyword>
<dbReference type="Pfam" id="PF00038">
    <property type="entry name" value="Filament"/>
    <property type="match status" value="1"/>
</dbReference>
<dbReference type="EMBL" id="KL250586">
    <property type="protein sequence ID" value="KGB34064.1"/>
    <property type="molecule type" value="Genomic_DNA"/>
</dbReference>
<dbReference type="GO" id="GO:0005882">
    <property type="term" value="C:intermediate filament"/>
    <property type="evidence" value="ECO:0007669"/>
    <property type="project" value="UniProtKB-KW"/>
</dbReference>
<dbReference type="GO" id="GO:0090435">
    <property type="term" value="P:protein localization to nuclear envelope"/>
    <property type="evidence" value="ECO:0007669"/>
    <property type="project" value="TreeGrafter"/>
</dbReference>
<feature type="coiled-coil region" evidence="5">
    <location>
        <begin position="187"/>
        <end position="253"/>
    </location>
</feature>
<gene>
    <name evidence="9" type="ORF">MS3_02267</name>
</gene>
<evidence type="ECO:0000256" key="6">
    <source>
        <dbReference type="SAM" id="MobiDB-lite"/>
    </source>
</evidence>
<dbReference type="STRING" id="6185.A0A094ZM56"/>